<accession>S4P3L9</accession>
<dbReference type="EMBL" id="GAIX01008026">
    <property type="protein sequence ID" value="JAA84534.1"/>
    <property type="molecule type" value="Transcribed_RNA"/>
</dbReference>
<dbReference type="AlphaFoldDB" id="S4P3L9"/>
<protein>
    <submittedName>
        <fullName evidence="1">Uncharacterized protein</fullName>
    </submittedName>
</protein>
<evidence type="ECO:0000313" key="1">
    <source>
        <dbReference type="EMBL" id="JAA84534.1"/>
    </source>
</evidence>
<reference evidence="1" key="2">
    <citation type="submission" date="2013-05" db="EMBL/GenBank/DDBJ databases">
        <authorList>
            <person name="Carter J.-M."/>
            <person name="Baker S.C."/>
            <person name="Pink R."/>
            <person name="Carter D.R.F."/>
            <person name="Collins A."/>
            <person name="Tomlin J."/>
            <person name="Gibbs M."/>
            <person name="Breuker C.J."/>
        </authorList>
    </citation>
    <scope>NUCLEOTIDE SEQUENCE</scope>
    <source>
        <tissue evidence="1">Ovary</tissue>
    </source>
</reference>
<reference evidence="1" key="1">
    <citation type="journal article" date="2013" name="BMC Genomics">
        <title>Unscrambling butterfly oogenesis.</title>
        <authorList>
            <person name="Carter J.M."/>
            <person name="Baker S.C."/>
            <person name="Pink R."/>
            <person name="Carter D.R."/>
            <person name="Collins A."/>
            <person name="Tomlin J."/>
            <person name="Gibbs M."/>
            <person name="Breuker C.J."/>
        </authorList>
    </citation>
    <scope>NUCLEOTIDE SEQUENCE</scope>
    <source>
        <tissue evidence="1">Ovary</tissue>
    </source>
</reference>
<proteinExistence type="predicted"/>
<name>S4P3L9_9NEOP</name>
<organism evidence="1">
    <name type="scientific">Pararge aegeria</name>
    <name type="common">speckled wood butterfly</name>
    <dbReference type="NCBI Taxonomy" id="116150"/>
    <lineage>
        <taxon>Eukaryota</taxon>
        <taxon>Metazoa</taxon>
        <taxon>Ecdysozoa</taxon>
        <taxon>Arthropoda</taxon>
        <taxon>Hexapoda</taxon>
        <taxon>Insecta</taxon>
        <taxon>Pterygota</taxon>
        <taxon>Neoptera</taxon>
        <taxon>Endopterygota</taxon>
        <taxon>Lepidoptera</taxon>
        <taxon>Glossata</taxon>
        <taxon>Ditrysia</taxon>
        <taxon>Papilionoidea</taxon>
        <taxon>Nymphalidae</taxon>
        <taxon>Satyrinae</taxon>
        <taxon>Satyrini</taxon>
        <taxon>Parargina</taxon>
        <taxon>Pararge</taxon>
    </lineage>
</organism>
<sequence length="110" mass="13383">MKLNNHLQSLKSFLNLEMQSYIHQCHKLLTLHRYLLHHFHLSIQALLKKRKQLREVDTIETLHHQNCLDVTLKRVEIKGILPPKHQRRRIQLLKTRKLQTRGTWFEIVIR</sequence>